<feature type="region of interest" description="Disordered" evidence="1">
    <location>
        <begin position="1"/>
        <end position="31"/>
    </location>
</feature>
<reference evidence="2" key="1">
    <citation type="submission" date="2020-06" db="EMBL/GenBank/DDBJ databases">
        <authorList>
            <consortium name="Plant Systems Biology data submission"/>
        </authorList>
    </citation>
    <scope>NUCLEOTIDE SEQUENCE</scope>
    <source>
        <strain evidence="2">D6</strain>
    </source>
</reference>
<protein>
    <submittedName>
        <fullName evidence="2">Uncharacterized protein</fullName>
    </submittedName>
</protein>
<feature type="compositionally biased region" description="Low complexity" evidence="1">
    <location>
        <begin position="251"/>
        <end position="267"/>
    </location>
</feature>
<sequence length="521" mass="57563">MCCDEDRLSRSRTMRNRQRPASMQTPGRSKSLLVDYSKQRVPMVEEELKALDDILIGTSSHHSKGTFGGDDNDDEDDFFHDSFAKENNDSFNMTDTPSLTMMIAGGRRGSMVKAIQEDQEVSNSSLGMPDLAPMEEKGSDQPAKQGEEEISHNSFSANDTTSNDCPATPRRNTRNNRRNLMASTRMHQSLSSLNYSASPNALSFSLRRRTSVRRGPPTEGEGGSSTLDRFHSSLAHIDFQTDDLLDSPSVHTTRTTRTTSTGTTHSSKVGEASPQQKNPSRDRRSMLVRHSSVSALESGDRQFKVDIASPIATRGASRKSMLQRSATVEPRGSHHLPGSIQISKPRRSASSRTLGSSRHSTTSNHGSSSHNTNHKSINGSSHHSRRSTNTTRSNNSSTIGGSSHHSRQSRGVRSNRTMPKMMKTAMEDYVDDDEERSMSASTQSYFGTSSRRRQSATGAPPSRRDVMVRQLSSRRHLGTNVKSQRSLLGDSNKQRNTMDDSSFFVTGSRIRRGSSCRQLLC</sequence>
<feature type="compositionally biased region" description="Polar residues" evidence="1">
    <location>
        <begin position="480"/>
        <end position="491"/>
    </location>
</feature>
<feature type="compositionally biased region" description="Low complexity" evidence="1">
    <location>
        <begin position="356"/>
        <end position="403"/>
    </location>
</feature>
<evidence type="ECO:0000313" key="2">
    <source>
        <dbReference type="EMBL" id="CAB9499570.1"/>
    </source>
</evidence>
<organism evidence="2 3">
    <name type="scientific">Seminavis robusta</name>
    <dbReference type="NCBI Taxonomy" id="568900"/>
    <lineage>
        <taxon>Eukaryota</taxon>
        <taxon>Sar</taxon>
        <taxon>Stramenopiles</taxon>
        <taxon>Ochrophyta</taxon>
        <taxon>Bacillariophyta</taxon>
        <taxon>Bacillariophyceae</taxon>
        <taxon>Bacillariophycidae</taxon>
        <taxon>Naviculales</taxon>
        <taxon>Naviculaceae</taxon>
        <taxon>Seminavis</taxon>
    </lineage>
</organism>
<dbReference type="AlphaFoldDB" id="A0A9N8H524"/>
<feature type="region of interest" description="Disordered" evidence="1">
    <location>
        <begin position="118"/>
        <end position="178"/>
    </location>
</feature>
<name>A0A9N8H524_9STRA</name>
<feature type="region of interest" description="Disordered" evidence="1">
    <location>
        <begin position="245"/>
        <end position="287"/>
    </location>
</feature>
<feature type="compositionally biased region" description="Polar residues" evidence="1">
    <location>
        <begin position="152"/>
        <end position="165"/>
    </location>
</feature>
<feature type="compositionally biased region" description="Polar residues" evidence="1">
    <location>
        <begin position="19"/>
        <end position="28"/>
    </location>
</feature>
<feature type="region of interest" description="Disordered" evidence="1">
    <location>
        <begin position="314"/>
        <end position="500"/>
    </location>
</feature>
<dbReference type="EMBL" id="CAICTM010000063">
    <property type="protein sequence ID" value="CAB9499570.1"/>
    <property type="molecule type" value="Genomic_DNA"/>
</dbReference>
<evidence type="ECO:0000313" key="3">
    <source>
        <dbReference type="Proteomes" id="UP001153069"/>
    </source>
</evidence>
<evidence type="ECO:0000256" key="1">
    <source>
        <dbReference type="SAM" id="MobiDB-lite"/>
    </source>
</evidence>
<comment type="caution">
    <text evidence="2">The sequence shown here is derived from an EMBL/GenBank/DDBJ whole genome shotgun (WGS) entry which is preliminary data.</text>
</comment>
<feature type="compositionally biased region" description="Basic and acidic residues" evidence="1">
    <location>
        <begin position="134"/>
        <end position="151"/>
    </location>
</feature>
<accession>A0A9N8H524</accession>
<proteinExistence type="predicted"/>
<gene>
    <name evidence="2" type="ORF">SEMRO_64_G036230.1</name>
</gene>
<dbReference type="Proteomes" id="UP001153069">
    <property type="component" value="Unassembled WGS sequence"/>
</dbReference>
<keyword evidence="3" id="KW-1185">Reference proteome</keyword>
<feature type="region of interest" description="Disordered" evidence="1">
    <location>
        <begin position="206"/>
        <end position="228"/>
    </location>
</feature>
<feature type="compositionally biased region" description="Polar residues" evidence="1">
    <location>
        <begin position="438"/>
        <end position="449"/>
    </location>
</feature>